<dbReference type="EMBL" id="HE578719">
    <property type="protein sequence ID" value="CCD17874.1"/>
    <property type="molecule type" value="mRNA"/>
</dbReference>
<dbReference type="CDD" id="cd22271">
    <property type="entry name" value="DPBB_EXP_N-like"/>
    <property type="match status" value="1"/>
</dbReference>
<dbReference type="SUPFAM" id="SSF49590">
    <property type="entry name" value="PHL pollen allergen"/>
    <property type="match status" value="1"/>
</dbReference>
<evidence type="ECO:0000256" key="5">
    <source>
        <dbReference type="ARBA" id="ARBA00023136"/>
    </source>
</evidence>
<reference evidence="9" key="1">
    <citation type="journal article" date="2011" name="BMC Plant Biol.">
        <title>Transcriptional analysis of cell growth and morphogenesis in the unicellular green alga Micrasterias (Streptophyta), with emphasis on the role of expansin.</title>
        <authorList>
            <person name="Vannerum K."/>
            <person name="Huysman M."/>
            <person name="De Rycke R."/>
            <person name="Vuylsteke M."/>
            <person name="Leliaert F."/>
            <person name="Pollier J."/>
            <person name="Luetz-Meindl U."/>
            <person name="Gillard J."/>
            <person name="De Veylder L."/>
            <person name="Goossens A."/>
            <person name="Inze D."/>
            <person name="Vyverman W."/>
        </authorList>
    </citation>
    <scope>NUCLEOTIDE SEQUENCE</scope>
</reference>
<gene>
    <name evidence="9" type="primary">MdEXP1</name>
</gene>
<feature type="chain" id="PRO_5003470086" evidence="6">
    <location>
        <begin position="25"/>
        <end position="239"/>
    </location>
</feature>
<comment type="similarity">
    <text evidence="3">Belongs to the expansin family. Expansin A subfamily.</text>
</comment>
<keyword evidence="4" id="KW-0134">Cell wall</keyword>
<dbReference type="SMART" id="SM00837">
    <property type="entry name" value="DPBB_1"/>
    <property type="match status" value="1"/>
</dbReference>
<dbReference type="PANTHER" id="PTHR31867">
    <property type="entry name" value="EXPANSIN-A15"/>
    <property type="match status" value="1"/>
</dbReference>
<dbReference type="InterPro" id="IPR002963">
    <property type="entry name" value="Expansin"/>
</dbReference>
<comment type="subcellular location">
    <subcellularLocation>
        <location evidence="1">Membrane</location>
        <topology evidence="1">Peripheral membrane protein</topology>
    </subcellularLocation>
    <subcellularLocation>
        <location evidence="2">Secreted</location>
        <location evidence="2">Cell wall</location>
    </subcellularLocation>
</comment>
<keyword evidence="6" id="KW-0732">Signal</keyword>
<name>G4V4D2_9VIRI</name>
<dbReference type="PROSITE" id="PS50843">
    <property type="entry name" value="EXPANSIN_CBD"/>
    <property type="match status" value="1"/>
</dbReference>
<dbReference type="InterPro" id="IPR036908">
    <property type="entry name" value="RlpA-like_sf"/>
</dbReference>
<feature type="signal peptide" evidence="6">
    <location>
        <begin position="1"/>
        <end position="24"/>
    </location>
</feature>
<keyword evidence="4" id="KW-0964">Secreted</keyword>
<feature type="domain" description="Expansin-like EG45" evidence="7">
    <location>
        <begin position="36"/>
        <end position="142"/>
    </location>
</feature>
<evidence type="ECO:0000313" key="9">
    <source>
        <dbReference type="EMBL" id="CCD17874.1"/>
    </source>
</evidence>
<dbReference type="SUPFAM" id="SSF50685">
    <property type="entry name" value="Barwin-like endoglucanases"/>
    <property type="match status" value="1"/>
</dbReference>
<proteinExistence type="evidence at transcript level"/>
<dbReference type="Gene3D" id="2.60.40.760">
    <property type="entry name" value="Expansin, cellulose-binding-like domain"/>
    <property type="match status" value="1"/>
</dbReference>
<evidence type="ECO:0000259" key="8">
    <source>
        <dbReference type="PROSITE" id="PS50843"/>
    </source>
</evidence>
<accession>G4V4D2</accession>
<evidence type="ECO:0000256" key="1">
    <source>
        <dbReference type="ARBA" id="ARBA00004170"/>
    </source>
</evidence>
<sequence>MARLAFFLALVMTSAIILFSPVSSLQLVATIGQVAGGSCGYTNFPPPLYMVTGFSEVIYRGGAMCGSCFRVQCFNDRNCIRGRAVNVMVTSICQSTNGTDVCNTGNMALNLDPRAWDLIVSTRAVGSVPVAIYAVSCPQMVGGVQFNVSVASVAYMQVLIQNVGGMGRLTQVFASADGVKFFPMYRNYGSVWAINNVNFLKRAVTFKLVDMNQRALTIPAALPANWGLGGYITRQNWRV</sequence>
<protein>
    <submittedName>
        <fullName evidence="9">Expansin</fullName>
    </submittedName>
</protein>
<evidence type="ECO:0000259" key="7">
    <source>
        <dbReference type="PROSITE" id="PS50842"/>
    </source>
</evidence>
<dbReference type="AlphaFoldDB" id="G4V4D2"/>
<evidence type="ECO:0000256" key="2">
    <source>
        <dbReference type="ARBA" id="ARBA00004191"/>
    </source>
</evidence>
<dbReference type="InterPro" id="IPR007112">
    <property type="entry name" value="Expansin/allergen_DPBB_dom"/>
</dbReference>
<feature type="domain" description="Expansin-like CBD" evidence="8">
    <location>
        <begin position="154"/>
        <end position="234"/>
    </location>
</feature>
<evidence type="ECO:0000256" key="3">
    <source>
        <dbReference type="ARBA" id="ARBA00005392"/>
    </source>
</evidence>
<dbReference type="InterPro" id="IPR036749">
    <property type="entry name" value="Expansin_CBD_sf"/>
</dbReference>
<dbReference type="PROSITE" id="PS50842">
    <property type="entry name" value="EXPANSIN_EG45"/>
    <property type="match status" value="1"/>
</dbReference>
<keyword evidence="5" id="KW-0472">Membrane</keyword>
<organism evidence="9">
    <name type="scientific">Micrasterias denticulata</name>
    <dbReference type="NCBI Taxonomy" id="407018"/>
    <lineage>
        <taxon>Eukaryota</taxon>
        <taxon>Viridiplantae</taxon>
        <taxon>Streptophyta</taxon>
        <taxon>Zygnematophyceae</taxon>
        <taxon>Zygnematophycidae</taxon>
        <taxon>Desmidiales</taxon>
        <taxon>Desmidiaceae</taxon>
        <taxon>Micrasterias</taxon>
    </lineage>
</organism>
<dbReference type="Pfam" id="PF01357">
    <property type="entry name" value="Expansin_C"/>
    <property type="match status" value="1"/>
</dbReference>
<evidence type="ECO:0000256" key="6">
    <source>
        <dbReference type="SAM" id="SignalP"/>
    </source>
</evidence>
<dbReference type="InterPro" id="IPR007117">
    <property type="entry name" value="Expansin_CBD"/>
</dbReference>
<dbReference type="Gene3D" id="2.40.40.10">
    <property type="entry name" value="RlpA-like domain"/>
    <property type="match status" value="1"/>
</dbReference>
<dbReference type="GO" id="GO:0016020">
    <property type="term" value="C:membrane"/>
    <property type="evidence" value="ECO:0007669"/>
    <property type="project" value="UniProtKB-SubCell"/>
</dbReference>
<dbReference type="GO" id="GO:0009664">
    <property type="term" value="P:plant-type cell wall organization"/>
    <property type="evidence" value="ECO:0007669"/>
    <property type="project" value="InterPro"/>
</dbReference>
<evidence type="ECO:0000256" key="4">
    <source>
        <dbReference type="ARBA" id="ARBA00022512"/>
    </source>
</evidence>